<proteinExistence type="predicted"/>
<organism evidence="1 2">
    <name type="scientific">Segatella copri</name>
    <dbReference type="NCBI Taxonomy" id="165179"/>
    <lineage>
        <taxon>Bacteria</taxon>
        <taxon>Pseudomonadati</taxon>
        <taxon>Bacteroidota</taxon>
        <taxon>Bacteroidia</taxon>
        <taxon>Bacteroidales</taxon>
        <taxon>Prevotellaceae</taxon>
        <taxon>Segatella</taxon>
    </lineage>
</organism>
<evidence type="ECO:0000313" key="2">
    <source>
        <dbReference type="Proteomes" id="UP000286501"/>
    </source>
</evidence>
<reference evidence="1 2" key="1">
    <citation type="submission" date="2018-08" db="EMBL/GenBank/DDBJ databases">
        <title>A genome reference for cultivated species of the human gut microbiota.</title>
        <authorList>
            <person name="Zou Y."/>
            <person name="Xue W."/>
            <person name="Luo G."/>
        </authorList>
    </citation>
    <scope>NUCLEOTIDE SEQUENCE [LARGE SCALE GENOMIC DNA]</scope>
    <source>
        <strain evidence="1 2">AM22-1</strain>
    </source>
</reference>
<name>A0A3R6DT58_9BACT</name>
<dbReference type="EMBL" id="QRIN01000070">
    <property type="protein sequence ID" value="RHG63346.1"/>
    <property type="molecule type" value="Genomic_DNA"/>
</dbReference>
<dbReference type="Proteomes" id="UP000286501">
    <property type="component" value="Unassembled WGS sequence"/>
</dbReference>
<sequence>MDNTSISYMEQMGTRGMLNHGATIVQTEGKVGGTRYVFAGLEALIKNAFVHPPIGGKLVNPFKGQAKIYAGDLIEHDLGFTAGNDGPGATFKILKAYGVAKATTAATDTDIYIVRNGFVHIPFPGDTIMVGQKDFKTKAKGVTISAVEATTDDTAGDVWKVTLSAALGTLKVGDVLVEAASAGESVLPMVTNPNCFAPSDNDFPYFNAGGDKYHQPRNNNNFCMLNPDCVMWLDRMGPVPPAVKAMNKSLYPEFWHI</sequence>
<comment type="caution">
    <text evidence="1">The sequence shown here is derived from an EMBL/GenBank/DDBJ whole genome shotgun (WGS) entry which is preliminary data.</text>
</comment>
<accession>A0A3R6DT58</accession>
<gene>
    <name evidence="1" type="ORF">DW250_13215</name>
</gene>
<evidence type="ECO:0000313" key="1">
    <source>
        <dbReference type="EMBL" id="RHG63346.1"/>
    </source>
</evidence>
<protein>
    <submittedName>
        <fullName evidence="1">Uncharacterized protein</fullName>
    </submittedName>
</protein>
<dbReference type="RefSeq" id="WP_118201504.1">
    <property type="nucleotide sequence ID" value="NZ_QRIE01000043.1"/>
</dbReference>
<dbReference type="AlphaFoldDB" id="A0A3R6DT58"/>